<evidence type="ECO:0000256" key="2">
    <source>
        <dbReference type="SAM" id="Phobius"/>
    </source>
</evidence>
<reference evidence="3 4" key="1">
    <citation type="submission" date="2016-04" db="EMBL/GenBank/DDBJ databases">
        <title>A degradative enzymes factory behind the ericoid mycorrhizal symbiosis.</title>
        <authorList>
            <consortium name="DOE Joint Genome Institute"/>
            <person name="Martino E."/>
            <person name="Morin E."/>
            <person name="Grelet G."/>
            <person name="Kuo A."/>
            <person name="Kohler A."/>
            <person name="Daghino S."/>
            <person name="Barry K."/>
            <person name="Choi C."/>
            <person name="Cichocki N."/>
            <person name="Clum A."/>
            <person name="Copeland A."/>
            <person name="Hainaut M."/>
            <person name="Haridas S."/>
            <person name="Labutti K."/>
            <person name="Lindquist E."/>
            <person name="Lipzen A."/>
            <person name="Khouja H.-R."/>
            <person name="Murat C."/>
            <person name="Ohm R."/>
            <person name="Olson A."/>
            <person name="Spatafora J."/>
            <person name="Veneault-Fourrey C."/>
            <person name="Henrissat B."/>
            <person name="Grigoriev I."/>
            <person name="Martin F."/>
            <person name="Perotto S."/>
        </authorList>
    </citation>
    <scope>NUCLEOTIDE SEQUENCE [LARGE SCALE GENOMIC DNA]</scope>
    <source>
        <strain evidence="3 4">E</strain>
    </source>
</reference>
<accession>A0A2J6TP29</accession>
<organism evidence="3 4">
    <name type="scientific">Hyaloscypha bicolor E</name>
    <dbReference type="NCBI Taxonomy" id="1095630"/>
    <lineage>
        <taxon>Eukaryota</taxon>
        <taxon>Fungi</taxon>
        <taxon>Dikarya</taxon>
        <taxon>Ascomycota</taxon>
        <taxon>Pezizomycotina</taxon>
        <taxon>Leotiomycetes</taxon>
        <taxon>Helotiales</taxon>
        <taxon>Hyaloscyphaceae</taxon>
        <taxon>Hyaloscypha</taxon>
        <taxon>Hyaloscypha bicolor</taxon>
    </lineage>
</organism>
<dbReference type="GeneID" id="36579119"/>
<dbReference type="InParanoid" id="A0A2J6TP29"/>
<dbReference type="Proteomes" id="UP000235371">
    <property type="component" value="Unassembled WGS sequence"/>
</dbReference>
<dbReference type="Gene3D" id="1.20.1250.20">
    <property type="entry name" value="MFS general substrate transporter like domains"/>
    <property type="match status" value="1"/>
</dbReference>
<evidence type="ECO:0000256" key="1">
    <source>
        <dbReference type="SAM" id="MobiDB-lite"/>
    </source>
</evidence>
<dbReference type="SUPFAM" id="SSF103473">
    <property type="entry name" value="MFS general substrate transporter"/>
    <property type="match status" value="1"/>
</dbReference>
<proteinExistence type="predicted"/>
<sequence length="231" mass="25296">MSVVTAPAPVAVRHAAFRQDGEASNATLSHDTGVVAGRETSDTSHPRPLQRSARTMSSAAPSGKTMSLHHAATDELRSSQSDFRGRGTAWAIICIALCAVTGFTFAYFYTAHFEWQASSVWALVSASILRAVGLCAVMVPALFRRTGFRLERRRTFVFLCLLSLMSVVAAWVLWHFRSPKWPQVLLTVSDVFSAIAGAQLVISSAYELTAMPYDSIDMDARWAELEAQNTH</sequence>
<keyword evidence="2" id="KW-1133">Transmembrane helix</keyword>
<dbReference type="EMBL" id="KZ613747">
    <property type="protein sequence ID" value="PMD64772.1"/>
    <property type="molecule type" value="Genomic_DNA"/>
</dbReference>
<feature type="region of interest" description="Disordered" evidence="1">
    <location>
        <begin position="28"/>
        <end position="64"/>
    </location>
</feature>
<feature type="transmembrane region" description="Helical" evidence="2">
    <location>
        <begin position="120"/>
        <end position="143"/>
    </location>
</feature>
<dbReference type="OrthoDB" id="3552982at2759"/>
<evidence type="ECO:0000313" key="4">
    <source>
        <dbReference type="Proteomes" id="UP000235371"/>
    </source>
</evidence>
<dbReference type="AlphaFoldDB" id="A0A2J6TP29"/>
<protein>
    <submittedName>
        <fullName evidence="3">Uncharacterized protein</fullName>
    </submittedName>
</protein>
<keyword evidence="2" id="KW-0472">Membrane</keyword>
<feature type="transmembrane region" description="Helical" evidence="2">
    <location>
        <begin position="155"/>
        <end position="176"/>
    </location>
</feature>
<feature type="transmembrane region" description="Helical" evidence="2">
    <location>
        <begin position="87"/>
        <end position="108"/>
    </location>
</feature>
<gene>
    <name evidence="3" type="ORF">K444DRAFT_205570</name>
</gene>
<feature type="transmembrane region" description="Helical" evidence="2">
    <location>
        <begin position="182"/>
        <end position="202"/>
    </location>
</feature>
<evidence type="ECO:0000313" key="3">
    <source>
        <dbReference type="EMBL" id="PMD64772.1"/>
    </source>
</evidence>
<name>A0A2J6TP29_9HELO</name>
<dbReference type="RefSeq" id="XP_024741676.1">
    <property type="nucleotide sequence ID" value="XM_024871037.1"/>
</dbReference>
<keyword evidence="4" id="KW-1185">Reference proteome</keyword>
<keyword evidence="2" id="KW-0812">Transmembrane</keyword>
<dbReference type="InterPro" id="IPR036259">
    <property type="entry name" value="MFS_trans_sf"/>
</dbReference>